<evidence type="ECO:0000256" key="9">
    <source>
        <dbReference type="SAM" id="MobiDB-lite"/>
    </source>
</evidence>
<feature type="region of interest" description="Disordered" evidence="9">
    <location>
        <begin position="864"/>
        <end position="897"/>
    </location>
</feature>
<feature type="domain" description="Palmitoyltransferase DHHC" evidence="10">
    <location>
        <begin position="157"/>
        <end position="278"/>
    </location>
</feature>
<comment type="domain">
    <text evidence="8">The DHHC domain is required for palmitoyltransferase activity.</text>
</comment>
<protein>
    <recommendedName>
        <fullName evidence="8">S-acyltransferase</fullName>
        <ecNumber evidence="8">2.3.1.225</ecNumber>
    </recommendedName>
    <alternativeName>
        <fullName evidence="8">Palmitoyltransferase</fullName>
    </alternativeName>
</protein>
<feature type="domain" description="Palmitoyltransferase DHHC" evidence="10">
    <location>
        <begin position="556"/>
        <end position="683"/>
    </location>
</feature>
<dbReference type="EC" id="2.3.1.225" evidence="8"/>
<evidence type="ECO:0000256" key="1">
    <source>
        <dbReference type="ARBA" id="ARBA00004127"/>
    </source>
</evidence>
<keyword evidence="6 8" id="KW-0472">Membrane</keyword>
<accession>A0A9J5Y063</accession>
<feature type="transmembrane region" description="Helical" evidence="8">
    <location>
        <begin position="607"/>
        <end position="630"/>
    </location>
</feature>
<feature type="compositionally biased region" description="Low complexity" evidence="9">
    <location>
        <begin position="869"/>
        <end position="884"/>
    </location>
</feature>
<comment type="catalytic activity">
    <reaction evidence="8">
        <text>L-cysteinyl-[protein] + hexadecanoyl-CoA = S-hexadecanoyl-L-cysteinyl-[protein] + CoA</text>
        <dbReference type="Rhea" id="RHEA:36683"/>
        <dbReference type="Rhea" id="RHEA-COMP:10131"/>
        <dbReference type="Rhea" id="RHEA-COMP:11032"/>
        <dbReference type="ChEBI" id="CHEBI:29950"/>
        <dbReference type="ChEBI" id="CHEBI:57287"/>
        <dbReference type="ChEBI" id="CHEBI:57379"/>
        <dbReference type="ChEBI" id="CHEBI:74151"/>
        <dbReference type="EC" id="2.3.1.225"/>
    </reaction>
</comment>
<feature type="region of interest" description="Disordered" evidence="9">
    <location>
        <begin position="381"/>
        <end position="405"/>
    </location>
</feature>
<comment type="caution">
    <text evidence="11">The sequence shown here is derived from an EMBL/GenBank/DDBJ whole genome shotgun (WGS) entry which is preliminary data.</text>
</comment>
<evidence type="ECO:0000259" key="10">
    <source>
        <dbReference type="Pfam" id="PF01529"/>
    </source>
</evidence>
<dbReference type="GO" id="GO:0005783">
    <property type="term" value="C:endoplasmic reticulum"/>
    <property type="evidence" value="ECO:0007669"/>
    <property type="project" value="TreeGrafter"/>
</dbReference>
<keyword evidence="4 8" id="KW-0812">Transmembrane</keyword>
<dbReference type="AlphaFoldDB" id="A0A9J5Y063"/>
<name>A0A9J5Y063_SOLCO</name>
<dbReference type="PANTHER" id="PTHR22883">
    <property type="entry name" value="ZINC FINGER DHHC DOMAIN CONTAINING PROTEIN"/>
    <property type="match status" value="1"/>
</dbReference>
<evidence type="ECO:0000313" key="12">
    <source>
        <dbReference type="Proteomes" id="UP000824120"/>
    </source>
</evidence>
<keyword evidence="7 8" id="KW-0012">Acyltransferase</keyword>
<feature type="transmembrane region" description="Helical" evidence="8">
    <location>
        <begin position="243"/>
        <end position="266"/>
    </location>
</feature>
<organism evidence="11 12">
    <name type="scientific">Solanum commersonii</name>
    <name type="common">Commerson's wild potato</name>
    <name type="synonym">Commerson's nightshade</name>
    <dbReference type="NCBI Taxonomy" id="4109"/>
    <lineage>
        <taxon>Eukaryota</taxon>
        <taxon>Viridiplantae</taxon>
        <taxon>Streptophyta</taxon>
        <taxon>Embryophyta</taxon>
        <taxon>Tracheophyta</taxon>
        <taxon>Spermatophyta</taxon>
        <taxon>Magnoliopsida</taxon>
        <taxon>eudicotyledons</taxon>
        <taxon>Gunneridae</taxon>
        <taxon>Pentapetalae</taxon>
        <taxon>asterids</taxon>
        <taxon>lamiids</taxon>
        <taxon>Solanales</taxon>
        <taxon>Solanaceae</taxon>
        <taxon>Solanoideae</taxon>
        <taxon>Solaneae</taxon>
        <taxon>Solanum</taxon>
    </lineage>
</organism>
<dbReference type="Pfam" id="PF01529">
    <property type="entry name" value="DHHC"/>
    <property type="match status" value="2"/>
</dbReference>
<comment type="caution">
    <text evidence="8">Lacks conserved residue(s) required for the propagation of feature annotation.</text>
</comment>
<evidence type="ECO:0000256" key="8">
    <source>
        <dbReference type="RuleBase" id="RU079119"/>
    </source>
</evidence>
<dbReference type="Proteomes" id="UP000824120">
    <property type="component" value="Chromosome 8"/>
</dbReference>
<feature type="transmembrane region" description="Helical" evidence="8">
    <location>
        <begin position="51"/>
        <end position="73"/>
    </location>
</feature>
<evidence type="ECO:0000256" key="7">
    <source>
        <dbReference type="ARBA" id="ARBA00023315"/>
    </source>
</evidence>
<dbReference type="PROSITE" id="PS50216">
    <property type="entry name" value="DHHC"/>
    <property type="match status" value="2"/>
</dbReference>
<dbReference type="GO" id="GO:0019706">
    <property type="term" value="F:protein-cysteine S-palmitoyltransferase activity"/>
    <property type="evidence" value="ECO:0007669"/>
    <property type="project" value="UniProtKB-EC"/>
</dbReference>
<dbReference type="EMBL" id="JACXVP010000008">
    <property type="protein sequence ID" value="KAG5593581.1"/>
    <property type="molecule type" value="Genomic_DNA"/>
</dbReference>
<dbReference type="PANTHER" id="PTHR22883:SF472">
    <property type="entry name" value="S-ACYLTRANSFERASE"/>
    <property type="match status" value="1"/>
</dbReference>
<feature type="transmembrane region" description="Helical" evidence="8">
    <location>
        <begin position="445"/>
        <end position="469"/>
    </location>
</feature>
<gene>
    <name evidence="11" type="ORF">H5410_044095</name>
</gene>
<feature type="transmembrane region" description="Helical" evidence="8">
    <location>
        <begin position="650"/>
        <end position="672"/>
    </location>
</feature>
<reference evidence="11 12" key="1">
    <citation type="submission" date="2020-09" db="EMBL/GenBank/DDBJ databases">
        <title>De no assembly of potato wild relative species, Solanum commersonii.</title>
        <authorList>
            <person name="Cho K."/>
        </authorList>
    </citation>
    <scope>NUCLEOTIDE SEQUENCE [LARGE SCALE GENOMIC DNA]</scope>
    <source>
        <strain evidence="11">LZ3.2</strain>
        <tissue evidence="11">Leaf</tissue>
    </source>
</reference>
<keyword evidence="3 8" id="KW-0808">Transferase</keyword>
<feature type="transmembrane region" description="Helical" evidence="8">
    <location>
        <begin position="203"/>
        <end position="223"/>
    </location>
</feature>
<evidence type="ECO:0000256" key="4">
    <source>
        <dbReference type="ARBA" id="ARBA00022692"/>
    </source>
</evidence>
<evidence type="ECO:0000256" key="3">
    <source>
        <dbReference type="ARBA" id="ARBA00022679"/>
    </source>
</evidence>
<dbReference type="GO" id="GO:0006612">
    <property type="term" value="P:protein targeting to membrane"/>
    <property type="evidence" value="ECO:0007669"/>
    <property type="project" value="TreeGrafter"/>
</dbReference>
<sequence length="897" mass="101849">MGGGITNQDLAFSSKSMDPSKLKKRLYQVWKGRNKFLCGGRLIFGPDAASLYLSTFLIGAPALTFCIKMLFMIPKVSPIYGHVVLIVGLIITVLALSFLFMTSSSNPGIVPRNSRPPDLDEILNASSASMEWVGNAAPDVKLPRTKDIFINGHSVKVKFCDTCLLYRPPRASHCSICNNCVQRFDHHCPWVGQCIGVRNYRCFFLFITSTTTLCIYVFTFSLLNLLGQPGSFLHAMSTDVVSVVLICYCFIAVWFVGGLSVFHFYLMSTNQTTYENFRYRYEKKENPYSRGILKNLREILCSKVPVSLVNFREWVIEEDDASMRSMSMSHRFGSINSKGKFDLEMGGILGKDATFQVDYGGIDESLKKTRNDNANFDPLFFPDDQDAESTHSNEQRTVEDGRTEEDSNLMVREKHKPLKLYQVWKGSNKFLLGGRLIFGPDVSSLFLSTLLIAGPALAFCIKVSCVIRHRIKEHKDAGPWYPILVIGAVLTIMDIVFLFLTSSRDPGIVPRNTTPPESDETFDIHTPSMEWVNGRTPHLKLPRAKDVIVNGHTVKVKYCDTCFLYRPPRSSHCSICNNCVQRFDHHCPWVGQCIGLVRIADYRNYRFFYLFISTSTILCIYVFVISLVNILHHGGNLWRAISQDILSDVLIIYCFIAVWFVGGLTIFHFYLISTNQTTYENFRYRYDKKENPYNRGTIENIREVFFSKIPPSLNSFRAVFKENDIVMVEPATSNFVGNINSSKEKIDIEMGTMFPEDSGLSLPEILRNLEYEEIDDTLKSREWTRDAYSDSGENMRSITSLKETIDIEVGDNFAEDKGTAHAEILQNMNGDSMEKKFRNKDEGGRTDYEPFWFSLEQEKESVKSSTLGSASNVEENSEEVSSSALYMTPINDRSPKV</sequence>
<feature type="transmembrane region" description="Helical" evidence="8">
    <location>
        <begin position="481"/>
        <end position="501"/>
    </location>
</feature>
<dbReference type="OrthoDB" id="4096362at2759"/>
<feature type="compositionally biased region" description="Basic and acidic residues" evidence="9">
    <location>
        <begin position="388"/>
        <end position="405"/>
    </location>
</feature>
<dbReference type="InterPro" id="IPR039859">
    <property type="entry name" value="PFA4/ZDH16/20/ERF2-like"/>
</dbReference>
<evidence type="ECO:0000313" key="11">
    <source>
        <dbReference type="EMBL" id="KAG5593581.1"/>
    </source>
</evidence>
<evidence type="ECO:0000256" key="6">
    <source>
        <dbReference type="ARBA" id="ARBA00023136"/>
    </source>
</evidence>
<evidence type="ECO:0000256" key="5">
    <source>
        <dbReference type="ARBA" id="ARBA00022989"/>
    </source>
</evidence>
<feature type="transmembrane region" description="Helical" evidence="8">
    <location>
        <begin position="79"/>
        <end position="102"/>
    </location>
</feature>
<proteinExistence type="inferred from homology"/>
<dbReference type="InterPro" id="IPR001594">
    <property type="entry name" value="Palmitoyltrfase_DHHC"/>
</dbReference>
<keyword evidence="5 8" id="KW-1133">Transmembrane helix</keyword>
<comment type="subcellular location">
    <subcellularLocation>
        <location evidence="1">Endomembrane system</location>
        <topology evidence="1">Multi-pass membrane protein</topology>
    </subcellularLocation>
</comment>
<keyword evidence="12" id="KW-1185">Reference proteome</keyword>
<evidence type="ECO:0000256" key="2">
    <source>
        <dbReference type="ARBA" id="ARBA00008574"/>
    </source>
</evidence>
<comment type="similarity">
    <text evidence="2 8">Belongs to the DHHC palmitoyltransferase family.</text>
</comment>
<dbReference type="GO" id="GO:0005794">
    <property type="term" value="C:Golgi apparatus"/>
    <property type="evidence" value="ECO:0007669"/>
    <property type="project" value="TreeGrafter"/>
</dbReference>